<dbReference type="InterPro" id="IPR021317">
    <property type="entry name" value="DUF2917"/>
</dbReference>
<gene>
    <name evidence="1" type="ORF">H3V53_20555</name>
</gene>
<evidence type="ECO:0000313" key="2">
    <source>
        <dbReference type="Proteomes" id="UP001386437"/>
    </source>
</evidence>
<name>A0ABU8IVS5_9BURK</name>
<evidence type="ECO:0000313" key="1">
    <source>
        <dbReference type="EMBL" id="MEI5999510.1"/>
    </source>
</evidence>
<dbReference type="EMBL" id="JACFYJ010000035">
    <property type="protein sequence ID" value="MEI5999510.1"/>
    <property type="molecule type" value="Genomic_DNA"/>
</dbReference>
<dbReference type="RefSeq" id="WP_336599563.1">
    <property type="nucleotide sequence ID" value="NZ_JACFYJ010000035.1"/>
</dbReference>
<dbReference type="Pfam" id="PF11142">
    <property type="entry name" value="DUF2917"/>
    <property type="match status" value="1"/>
</dbReference>
<accession>A0ABU8IVS5</accession>
<comment type="caution">
    <text evidence="1">The sequence shown here is derived from an EMBL/GenBank/DDBJ whole genome shotgun (WGS) entry which is preliminary data.</text>
</comment>
<dbReference type="InterPro" id="IPR011051">
    <property type="entry name" value="RmlC_Cupin_sf"/>
</dbReference>
<keyword evidence="2" id="KW-1185">Reference proteome</keyword>
<protein>
    <submittedName>
        <fullName evidence="1">DUF2917 domain-containing protein</fullName>
    </submittedName>
</protein>
<reference evidence="1 2" key="1">
    <citation type="journal article" date="2022" name="Arch. Microbiol.">
        <title>Paraburkholderia bengalensis sp. nov. isolated from roots of Oryza sativa, IR64.</title>
        <authorList>
            <person name="Nag P."/>
            <person name="Mondal N."/>
            <person name="Sarkar J."/>
            <person name="Das S."/>
        </authorList>
    </citation>
    <scope>NUCLEOTIDE SEQUENCE [LARGE SCALE GENOMIC DNA]</scope>
    <source>
        <strain evidence="1 2">IR64_4_BI</strain>
    </source>
</reference>
<dbReference type="Proteomes" id="UP001386437">
    <property type="component" value="Unassembled WGS sequence"/>
</dbReference>
<dbReference type="SUPFAM" id="SSF51182">
    <property type="entry name" value="RmlC-like cupins"/>
    <property type="match status" value="1"/>
</dbReference>
<proteinExistence type="predicted"/>
<organism evidence="1 2">
    <name type="scientific">Paraburkholderia bengalensis</name>
    <dbReference type="NCBI Taxonomy" id="2747562"/>
    <lineage>
        <taxon>Bacteria</taxon>
        <taxon>Pseudomonadati</taxon>
        <taxon>Pseudomonadota</taxon>
        <taxon>Betaproteobacteria</taxon>
        <taxon>Burkholderiales</taxon>
        <taxon>Burkholderiaceae</taxon>
        <taxon>Paraburkholderia</taxon>
    </lineage>
</organism>
<sequence>MREIRTFELERGEPASAWRVAQPLAVNVLAGELWLTVEGDAEDYWLAAGESYELKRGAVAWLSAGRDGARLSLSVAGGADDTVRVQRQRPARWTWMPRWLMTV</sequence>